<reference evidence="1 2" key="1">
    <citation type="submission" date="2017-01" db="EMBL/GenBank/DDBJ databases">
        <authorList>
            <person name="Varghese N."/>
            <person name="Submissions S."/>
        </authorList>
    </citation>
    <scope>NUCLEOTIDE SEQUENCE [LARGE SCALE GENOMIC DNA]</scope>
    <source>
        <strain evidence="1 2">ATCC 35905</strain>
    </source>
</reference>
<name>A0A8G2CNY7_ACIRU</name>
<comment type="caution">
    <text evidence="1">The sequence shown here is derived from an EMBL/GenBank/DDBJ whole genome shotgun (WGS) entry which is preliminary data.</text>
</comment>
<keyword evidence="2" id="KW-1185">Reference proteome</keyword>
<dbReference type="AlphaFoldDB" id="A0A8G2CNY7"/>
<dbReference type="OrthoDB" id="7264354at2"/>
<accession>A0A8G2CNY7</accession>
<protein>
    <submittedName>
        <fullName evidence="1">Uncharacterized protein</fullName>
    </submittedName>
</protein>
<organism evidence="1 2">
    <name type="scientific">Acidiphilium rubrum</name>
    <dbReference type="NCBI Taxonomy" id="526"/>
    <lineage>
        <taxon>Bacteria</taxon>
        <taxon>Pseudomonadati</taxon>
        <taxon>Pseudomonadota</taxon>
        <taxon>Alphaproteobacteria</taxon>
        <taxon>Acetobacterales</taxon>
        <taxon>Acidocellaceae</taxon>
        <taxon>Acidiphilium</taxon>
    </lineage>
</organism>
<dbReference type="EMBL" id="FTNE01000046">
    <property type="protein sequence ID" value="SIR52605.1"/>
    <property type="molecule type" value="Genomic_DNA"/>
</dbReference>
<sequence length="105" mass="11699">MPCTITLKTIPGHKTRFGMTLALMGKSLDRKTIEVGSSVNDIRSAVADFGKSVHQAHPEESFYISVSFAKGCRKPYGYDAAQKRHELGQETYMKMEELERCPATS</sequence>
<evidence type="ECO:0000313" key="2">
    <source>
        <dbReference type="Proteomes" id="UP000186308"/>
    </source>
</evidence>
<proteinExistence type="predicted"/>
<dbReference type="Proteomes" id="UP000186308">
    <property type="component" value="Unassembled WGS sequence"/>
</dbReference>
<evidence type="ECO:0000313" key="1">
    <source>
        <dbReference type="EMBL" id="SIR52605.1"/>
    </source>
</evidence>
<gene>
    <name evidence="1" type="ORF">SAMN05421828_1469</name>
</gene>